<dbReference type="AlphaFoldDB" id="A0A4Q1SKW5"/>
<feature type="transmembrane region" description="Helical" evidence="7">
    <location>
        <begin position="140"/>
        <end position="161"/>
    </location>
</feature>
<dbReference type="Proteomes" id="UP000290253">
    <property type="component" value="Unassembled WGS sequence"/>
</dbReference>
<dbReference type="GO" id="GO:0004252">
    <property type="term" value="F:serine-type endopeptidase activity"/>
    <property type="evidence" value="ECO:0007669"/>
    <property type="project" value="InterPro"/>
</dbReference>
<evidence type="ECO:0000256" key="5">
    <source>
        <dbReference type="ARBA" id="ARBA00022989"/>
    </source>
</evidence>
<keyword evidence="3 7" id="KW-0812">Transmembrane</keyword>
<organism evidence="9 10">
    <name type="scientific">Silvibacterium dinghuense</name>
    <dbReference type="NCBI Taxonomy" id="1560006"/>
    <lineage>
        <taxon>Bacteria</taxon>
        <taxon>Pseudomonadati</taxon>
        <taxon>Acidobacteriota</taxon>
        <taxon>Terriglobia</taxon>
        <taxon>Terriglobales</taxon>
        <taxon>Acidobacteriaceae</taxon>
        <taxon>Silvibacterium</taxon>
    </lineage>
</organism>
<evidence type="ECO:0000256" key="3">
    <source>
        <dbReference type="ARBA" id="ARBA00022692"/>
    </source>
</evidence>
<feature type="transmembrane region" description="Helical" evidence="7">
    <location>
        <begin position="99"/>
        <end position="120"/>
    </location>
</feature>
<dbReference type="PANTHER" id="PTHR43731">
    <property type="entry name" value="RHOMBOID PROTEASE"/>
    <property type="match status" value="1"/>
</dbReference>
<keyword evidence="6 7" id="KW-0472">Membrane</keyword>
<dbReference type="InterPro" id="IPR035952">
    <property type="entry name" value="Rhomboid-like_sf"/>
</dbReference>
<dbReference type="InterPro" id="IPR050925">
    <property type="entry name" value="Rhomboid_protease_S54"/>
</dbReference>
<comment type="caution">
    <text evidence="9">The sequence shown here is derived from an EMBL/GenBank/DDBJ whole genome shotgun (WGS) entry which is preliminary data.</text>
</comment>
<dbReference type="EMBL" id="SDMK01000001">
    <property type="protein sequence ID" value="RXS98119.1"/>
    <property type="molecule type" value="Genomic_DNA"/>
</dbReference>
<feature type="transmembrane region" description="Helical" evidence="7">
    <location>
        <begin position="208"/>
        <end position="227"/>
    </location>
</feature>
<keyword evidence="5 7" id="KW-1133">Transmembrane helix</keyword>
<proteinExistence type="inferred from homology"/>
<protein>
    <submittedName>
        <fullName evidence="9">Rhomboid family intramembrane serine protease</fullName>
    </submittedName>
</protein>
<dbReference type="Pfam" id="PF01694">
    <property type="entry name" value="Rhomboid"/>
    <property type="match status" value="1"/>
</dbReference>
<dbReference type="OrthoDB" id="9813074at2"/>
<feature type="domain" description="Peptidase S54 rhomboid" evidence="8">
    <location>
        <begin position="64"/>
        <end position="224"/>
    </location>
</feature>
<evidence type="ECO:0000256" key="6">
    <source>
        <dbReference type="ARBA" id="ARBA00023136"/>
    </source>
</evidence>
<keyword evidence="9" id="KW-0645">Protease</keyword>
<gene>
    <name evidence="9" type="ORF">ESZ00_03160</name>
</gene>
<feature type="transmembrane region" description="Helical" evidence="7">
    <location>
        <begin position="176"/>
        <end position="196"/>
    </location>
</feature>
<keyword evidence="10" id="KW-1185">Reference proteome</keyword>
<dbReference type="PANTHER" id="PTHR43731:SF14">
    <property type="entry name" value="PRESENILIN-ASSOCIATED RHOMBOID-LIKE PROTEIN, MITOCHONDRIAL"/>
    <property type="match status" value="1"/>
</dbReference>
<feature type="transmembrane region" description="Helical" evidence="7">
    <location>
        <begin position="239"/>
        <end position="259"/>
    </location>
</feature>
<evidence type="ECO:0000256" key="4">
    <source>
        <dbReference type="ARBA" id="ARBA00022801"/>
    </source>
</evidence>
<evidence type="ECO:0000256" key="1">
    <source>
        <dbReference type="ARBA" id="ARBA00004141"/>
    </source>
</evidence>
<dbReference type="SUPFAM" id="SSF144091">
    <property type="entry name" value="Rhomboid-like"/>
    <property type="match status" value="1"/>
</dbReference>
<sequence length="260" mass="27796">MPRPSGPQRKGHAWAFAPATYTLLGINCLVFLGMLLTGTSIISPTTSELLRWGANCGPYVLVGHEWWRLFTAMFVHVGIIHIATNMWCLWNLGLLAEPLMGPFGVVAAYVLTGFAGNLLSLAVHPGLAYQGGQIVPADSAIVGAGASGAIFGLAGVLILLLKSKRLPLPQIEAKRLRWSVIQFAILNFGIGLYTAFGKSPVQIDNMAHLGGFLGGLALGVPLVPRIGSPRALFARRRMLAVGGMAFLLALLTYGVYSFWK</sequence>
<name>A0A4Q1SKW5_9BACT</name>
<feature type="transmembrane region" description="Helical" evidence="7">
    <location>
        <begin position="69"/>
        <end position="92"/>
    </location>
</feature>
<evidence type="ECO:0000259" key="8">
    <source>
        <dbReference type="Pfam" id="PF01694"/>
    </source>
</evidence>
<evidence type="ECO:0000256" key="2">
    <source>
        <dbReference type="ARBA" id="ARBA00009045"/>
    </source>
</evidence>
<dbReference type="GO" id="GO:0016020">
    <property type="term" value="C:membrane"/>
    <property type="evidence" value="ECO:0007669"/>
    <property type="project" value="UniProtKB-SubCell"/>
</dbReference>
<dbReference type="Gene3D" id="1.20.1540.10">
    <property type="entry name" value="Rhomboid-like"/>
    <property type="match status" value="1"/>
</dbReference>
<dbReference type="InterPro" id="IPR022764">
    <property type="entry name" value="Peptidase_S54_rhomboid_dom"/>
</dbReference>
<keyword evidence="4" id="KW-0378">Hydrolase</keyword>
<comment type="similarity">
    <text evidence="2">Belongs to the peptidase S54 family.</text>
</comment>
<comment type="subcellular location">
    <subcellularLocation>
        <location evidence="1">Membrane</location>
        <topology evidence="1">Multi-pass membrane protein</topology>
    </subcellularLocation>
</comment>
<evidence type="ECO:0000313" key="9">
    <source>
        <dbReference type="EMBL" id="RXS98119.1"/>
    </source>
</evidence>
<dbReference type="GO" id="GO:0006508">
    <property type="term" value="P:proteolysis"/>
    <property type="evidence" value="ECO:0007669"/>
    <property type="project" value="UniProtKB-KW"/>
</dbReference>
<evidence type="ECO:0000313" key="10">
    <source>
        <dbReference type="Proteomes" id="UP000290253"/>
    </source>
</evidence>
<accession>A0A4Q1SKW5</accession>
<evidence type="ECO:0000256" key="7">
    <source>
        <dbReference type="SAM" id="Phobius"/>
    </source>
</evidence>
<reference evidence="9 10" key="1">
    <citation type="journal article" date="2016" name="Int. J. Syst. Evol. Microbiol.">
        <title>Acidipila dinghuensis sp. nov., an acidobacterium isolated from forest soil.</title>
        <authorList>
            <person name="Jiang Y.W."/>
            <person name="Wang J."/>
            <person name="Chen M.H."/>
            <person name="Lv Y.Y."/>
            <person name="Qiu L.H."/>
        </authorList>
    </citation>
    <scope>NUCLEOTIDE SEQUENCE [LARGE SCALE GENOMIC DNA]</scope>
    <source>
        <strain evidence="9 10">DHOF10</strain>
    </source>
</reference>
<feature type="transmembrane region" description="Helical" evidence="7">
    <location>
        <begin position="21"/>
        <end position="42"/>
    </location>
</feature>